<keyword evidence="9" id="KW-1185">Reference proteome</keyword>
<dbReference type="GO" id="GO:0004523">
    <property type="term" value="F:RNA-DNA hybrid ribonuclease activity"/>
    <property type="evidence" value="ECO:0007669"/>
    <property type="project" value="InterPro"/>
</dbReference>
<keyword evidence="2" id="KW-0548">Nucleotidyltransferase</keyword>
<evidence type="ECO:0000259" key="7">
    <source>
        <dbReference type="PROSITE" id="PS50879"/>
    </source>
</evidence>
<evidence type="ECO:0000256" key="3">
    <source>
        <dbReference type="ARBA" id="ARBA00022722"/>
    </source>
</evidence>
<keyword evidence="3" id="KW-0540">Nuclease</keyword>
<keyword evidence="5" id="KW-0378">Hydrolase</keyword>
<comment type="caution">
    <text evidence="8">The sequence shown here is derived from an EMBL/GenBank/DDBJ whole genome shotgun (WGS) entry which is preliminary data.</text>
</comment>
<keyword evidence="4" id="KW-0255">Endonuclease</keyword>
<reference evidence="8 9" key="1">
    <citation type="submission" date="2019-09" db="EMBL/GenBank/DDBJ databases">
        <title>Bird 10,000 Genomes (B10K) Project - Family phase.</title>
        <authorList>
            <person name="Zhang G."/>
        </authorList>
    </citation>
    <scope>NUCLEOTIDE SEQUENCE [LARGE SCALE GENOMIC DNA]</scope>
    <source>
        <strain evidence="8">OUT-0053</strain>
        <tissue evidence="8">Muscle</tissue>
    </source>
</reference>
<dbReference type="Gene3D" id="3.30.420.10">
    <property type="entry name" value="Ribonuclease H-like superfamily/Ribonuclease H"/>
    <property type="match status" value="1"/>
</dbReference>
<dbReference type="InterPro" id="IPR043128">
    <property type="entry name" value="Rev_trsase/Diguanyl_cyclase"/>
</dbReference>
<organism evidence="8 9">
    <name type="scientific">Nesospiza acunhae</name>
    <dbReference type="NCBI Taxonomy" id="381881"/>
    <lineage>
        <taxon>Eukaryota</taxon>
        <taxon>Metazoa</taxon>
        <taxon>Chordata</taxon>
        <taxon>Craniata</taxon>
        <taxon>Vertebrata</taxon>
        <taxon>Euteleostomi</taxon>
        <taxon>Archelosauria</taxon>
        <taxon>Archosauria</taxon>
        <taxon>Dinosauria</taxon>
        <taxon>Saurischia</taxon>
        <taxon>Theropoda</taxon>
        <taxon>Coelurosauria</taxon>
        <taxon>Aves</taxon>
        <taxon>Neognathae</taxon>
        <taxon>Neoaves</taxon>
        <taxon>Telluraves</taxon>
        <taxon>Australaves</taxon>
        <taxon>Passeriformes</taxon>
        <taxon>Thraupidae</taxon>
        <taxon>Nesospiza</taxon>
    </lineage>
</organism>
<accession>A0A7K7RE01</accession>
<evidence type="ECO:0000256" key="2">
    <source>
        <dbReference type="ARBA" id="ARBA00022695"/>
    </source>
</evidence>
<name>A0A7K7RE01_9PASS</name>
<dbReference type="PANTHER" id="PTHR41694:SF3">
    <property type="entry name" value="RNA-DIRECTED DNA POLYMERASE-RELATED"/>
    <property type="match status" value="1"/>
</dbReference>
<evidence type="ECO:0000313" key="9">
    <source>
        <dbReference type="Proteomes" id="UP000549091"/>
    </source>
</evidence>
<evidence type="ECO:0000256" key="4">
    <source>
        <dbReference type="ARBA" id="ARBA00022759"/>
    </source>
</evidence>
<gene>
    <name evidence="8" type="primary">Ervk11_0</name>
    <name evidence="8" type="ORF">NESACU_R13721</name>
</gene>
<dbReference type="InterPro" id="IPR043502">
    <property type="entry name" value="DNA/RNA_pol_sf"/>
</dbReference>
<dbReference type="Pfam" id="PF00075">
    <property type="entry name" value="RNase_H"/>
    <property type="match status" value="1"/>
</dbReference>
<evidence type="ECO:0000256" key="1">
    <source>
        <dbReference type="ARBA" id="ARBA00022679"/>
    </source>
</evidence>
<dbReference type="PROSITE" id="PS50879">
    <property type="entry name" value="RNASE_H_1"/>
    <property type="match status" value="1"/>
</dbReference>
<evidence type="ECO:0000256" key="6">
    <source>
        <dbReference type="ARBA" id="ARBA00022918"/>
    </source>
</evidence>
<dbReference type="GO" id="GO:0003964">
    <property type="term" value="F:RNA-directed DNA polymerase activity"/>
    <property type="evidence" value="ECO:0007669"/>
    <property type="project" value="UniProtKB-KW"/>
</dbReference>
<dbReference type="Proteomes" id="UP000549091">
    <property type="component" value="Unassembled WGS sequence"/>
</dbReference>
<evidence type="ECO:0000256" key="5">
    <source>
        <dbReference type="ARBA" id="ARBA00022801"/>
    </source>
</evidence>
<keyword evidence="6" id="KW-0695">RNA-directed DNA polymerase</keyword>
<dbReference type="PANTHER" id="PTHR41694">
    <property type="entry name" value="ENDOGENOUS RETROVIRUS GROUP K MEMBER POL PROTEIN"/>
    <property type="match status" value="1"/>
</dbReference>
<sequence>ISERTIRPQKMEVSTKVNNLHDLQQLLGEINWMRPIFGITNNDIPALLDLLRGDTDIKSPRTLTPEVRKELEQVTGAIQKRQANRFVESLPFELAVLGEKEQFHGLIFQWDSSQRDSLLIIEWIFLPYRRPKTILTDLEMATQIIIKARTRLLKMAGREFSVIHLPLKKDYFDWVMQKSKDMLIALLALASYTGQVNIGCPAHTLFNEDLHFKFSTKKVLSRVLLDALTVFTDTSGRSHKSVMTWVDPKTQSWEMDVSVVEGSPHIAELDAVIRAFEKFHYRPFNLVTDSAYVAGVVARAENTVLQEVPNLALYHLLSKLIELISRREQMFYVMLTKSHTDLPRY</sequence>
<dbReference type="AlphaFoldDB" id="A0A7K7RE01"/>
<dbReference type="InterPro" id="IPR002156">
    <property type="entry name" value="RNaseH_domain"/>
</dbReference>
<feature type="non-terminal residue" evidence="8">
    <location>
        <position position="1"/>
    </location>
</feature>
<dbReference type="Pfam" id="PF06817">
    <property type="entry name" value="RVT_thumb"/>
    <property type="match status" value="1"/>
</dbReference>
<dbReference type="GO" id="GO:0035613">
    <property type="term" value="F:RNA stem-loop binding"/>
    <property type="evidence" value="ECO:0007669"/>
    <property type="project" value="TreeGrafter"/>
</dbReference>
<evidence type="ECO:0000313" key="8">
    <source>
        <dbReference type="EMBL" id="NWZ90466.1"/>
    </source>
</evidence>
<dbReference type="Gene3D" id="3.30.70.270">
    <property type="match status" value="1"/>
</dbReference>
<protein>
    <submittedName>
        <fullName evidence="8">POK11 protein</fullName>
    </submittedName>
</protein>
<dbReference type="InterPro" id="IPR010661">
    <property type="entry name" value="RVT_thumb"/>
</dbReference>
<dbReference type="InterPro" id="IPR036397">
    <property type="entry name" value="RNaseH_sf"/>
</dbReference>
<dbReference type="SUPFAM" id="SSF56672">
    <property type="entry name" value="DNA/RNA polymerases"/>
    <property type="match status" value="1"/>
</dbReference>
<feature type="non-terminal residue" evidence="8">
    <location>
        <position position="345"/>
    </location>
</feature>
<feature type="domain" description="RNase H type-1" evidence="7">
    <location>
        <begin position="224"/>
        <end position="345"/>
    </location>
</feature>
<dbReference type="EMBL" id="VZSU01000216">
    <property type="protein sequence ID" value="NWZ90466.1"/>
    <property type="molecule type" value="Genomic_DNA"/>
</dbReference>
<proteinExistence type="predicted"/>
<keyword evidence="1" id="KW-0808">Transferase</keyword>